<evidence type="ECO:0000313" key="7">
    <source>
        <dbReference type="EMBL" id="MBU3843836.1"/>
    </source>
</evidence>
<dbReference type="PRINTS" id="PR00039">
    <property type="entry name" value="HTHLYSR"/>
</dbReference>
<keyword evidence="2" id="KW-0805">Transcription regulation</keyword>
<dbReference type="AlphaFoldDB" id="A0A948X0Y0"/>
<dbReference type="InterPro" id="IPR036388">
    <property type="entry name" value="WH-like_DNA-bd_sf"/>
</dbReference>
<dbReference type="SUPFAM" id="SSF46785">
    <property type="entry name" value="Winged helix' DNA-binding domain"/>
    <property type="match status" value="1"/>
</dbReference>
<evidence type="ECO:0000256" key="1">
    <source>
        <dbReference type="ARBA" id="ARBA00009437"/>
    </source>
</evidence>
<feature type="region of interest" description="Disordered" evidence="5">
    <location>
        <begin position="182"/>
        <end position="204"/>
    </location>
</feature>
<comment type="caution">
    <text evidence="7">The sequence shown here is derived from an EMBL/GenBank/DDBJ whole genome shotgun (WGS) entry which is preliminary data.</text>
</comment>
<protein>
    <submittedName>
        <fullName evidence="7">LysR family transcriptional regulator</fullName>
    </submittedName>
</protein>
<dbReference type="Gene3D" id="1.10.10.10">
    <property type="entry name" value="Winged helix-like DNA-binding domain superfamily/Winged helix DNA-binding domain"/>
    <property type="match status" value="1"/>
</dbReference>
<name>A0A948X0Y0_9GAMM</name>
<dbReference type="Proteomes" id="UP000733611">
    <property type="component" value="Unassembled WGS sequence"/>
</dbReference>
<keyword evidence="3" id="KW-0238">DNA-binding</keyword>
<dbReference type="PROSITE" id="PS50931">
    <property type="entry name" value="HTH_LYSR"/>
    <property type="match status" value="1"/>
</dbReference>
<comment type="similarity">
    <text evidence="1">Belongs to the LysR transcriptional regulatory family.</text>
</comment>
<evidence type="ECO:0000256" key="5">
    <source>
        <dbReference type="SAM" id="MobiDB-lite"/>
    </source>
</evidence>
<keyword evidence="4" id="KW-0804">Transcription</keyword>
<evidence type="ECO:0000256" key="4">
    <source>
        <dbReference type="ARBA" id="ARBA00023163"/>
    </source>
</evidence>
<evidence type="ECO:0000313" key="8">
    <source>
        <dbReference type="Proteomes" id="UP000733611"/>
    </source>
</evidence>
<gene>
    <name evidence="7" type="ORF">H9847_03040</name>
</gene>
<feature type="domain" description="HTH lysR-type" evidence="6">
    <location>
        <begin position="6"/>
        <end position="58"/>
    </location>
</feature>
<evidence type="ECO:0000256" key="3">
    <source>
        <dbReference type="ARBA" id="ARBA00023125"/>
    </source>
</evidence>
<dbReference type="Pfam" id="PF00126">
    <property type="entry name" value="HTH_1"/>
    <property type="match status" value="1"/>
</dbReference>
<evidence type="ECO:0000259" key="6">
    <source>
        <dbReference type="PROSITE" id="PS50931"/>
    </source>
</evidence>
<reference evidence="7" key="2">
    <citation type="submission" date="2021-04" db="EMBL/GenBank/DDBJ databases">
        <authorList>
            <person name="Gilroy R."/>
        </authorList>
    </citation>
    <scope>NUCLEOTIDE SEQUENCE</scope>
    <source>
        <strain evidence="7">378</strain>
    </source>
</reference>
<accession>A0A948X0Y0</accession>
<dbReference type="InterPro" id="IPR036390">
    <property type="entry name" value="WH_DNA-bd_sf"/>
</dbReference>
<sequence>MADFRLQVFYAVAKNLSFTKAAQELFISQPAVTRHINKLEDQYQVLLFERQGNKLKITPAGQTMLRHSERILQEYQQLEYSMNLLHHDHVGQLRLGASTTIAQYVLPPYLVRFVRDFPHANISMLNGNSRFIEHELNEHNIDVGLVEGVLHSPLLSYTPFCHDELLVLASAHSSYARRLSTPSATATKSSVPQGKASHDASNDASYDVYSDAPHPIVTISLEEFTQAPLVMRERGSGTLDTIEKCLHEQGINFADLNVCIYLGSTEAIKLFVQQSDSLCILSRFAVTEELRTGSLIELQVPSLHFARELSLVQAPGPQSPLVTRFLDFVLKEVQ</sequence>
<proteinExistence type="inferred from homology"/>
<dbReference type="Gene3D" id="3.40.190.10">
    <property type="entry name" value="Periplasmic binding protein-like II"/>
    <property type="match status" value="3"/>
</dbReference>
<dbReference type="PANTHER" id="PTHR30126">
    <property type="entry name" value="HTH-TYPE TRANSCRIPTIONAL REGULATOR"/>
    <property type="match status" value="1"/>
</dbReference>
<dbReference type="InterPro" id="IPR005119">
    <property type="entry name" value="LysR_subst-bd"/>
</dbReference>
<reference evidence="7" key="1">
    <citation type="journal article" date="2021" name="PeerJ">
        <title>Extensive microbial diversity within the chicken gut microbiome revealed by metagenomics and culture.</title>
        <authorList>
            <person name="Gilroy R."/>
            <person name="Ravi A."/>
            <person name="Getino M."/>
            <person name="Pursley I."/>
            <person name="Horton D.L."/>
            <person name="Alikhan N.F."/>
            <person name="Baker D."/>
            <person name="Gharbi K."/>
            <person name="Hall N."/>
            <person name="Watson M."/>
            <person name="Adriaenssens E.M."/>
            <person name="Foster-Nyarko E."/>
            <person name="Jarju S."/>
            <person name="Secka A."/>
            <person name="Antonio M."/>
            <person name="Oren A."/>
            <person name="Chaudhuri R.R."/>
            <person name="La Ragione R."/>
            <person name="Hildebrand F."/>
            <person name="Pallen M.J."/>
        </authorList>
    </citation>
    <scope>NUCLEOTIDE SEQUENCE</scope>
    <source>
        <strain evidence="7">378</strain>
    </source>
</reference>
<dbReference type="SUPFAM" id="SSF53850">
    <property type="entry name" value="Periplasmic binding protein-like II"/>
    <property type="match status" value="1"/>
</dbReference>
<dbReference type="EMBL" id="JAHLFE010000058">
    <property type="protein sequence ID" value="MBU3843836.1"/>
    <property type="molecule type" value="Genomic_DNA"/>
</dbReference>
<dbReference type="PANTHER" id="PTHR30126:SF39">
    <property type="entry name" value="HTH-TYPE TRANSCRIPTIONAL REGULATOR CYSL"/>
    <property type="match status" value="1"/>
</dbReference>
<dbReference type="Pfam" id="PF03466">
    <property type="entry name" value="LysR_substrate"/>
    <property type="match status" value="2"/>
</dbReference>
<evidence type="ECO:0000256" key="2">
    <source>
        <dbReference type="ARBA" id="ARBA00023015"/>
    </source>
</evidence>
<dbReference type="FunFam" id="1.10.10.10:FF:000001">
    <property type="entry name" value="LysR family transcriptional regulator"/>
    <property type="match status" value="1"/>
</dbReference>
<organism evidence="7 8">
    <name type="scientific">Candidatus Anaerobiospirillum pullicola</name>
    <dbReference type="NCBI Taxonomy" id="2838451"/>
    <lineage>
        <taxon>Bacteria</taxon>
        <taxon>Pseudomonadati</taxon>
        <taxon>Pseudomonadota</taxon>
        <taxon>Gammaproteobacteria</taxon>
        <taxon>Aeromonadales</taxon>
        <taxon>Succinivibrionaceae</taxon>
        <taxon>Anaerobiospirillum</taxon>
    </lineage>
</organism>
<dbReference type="GO" id="GO:0003700">
    <property type="term" value="F:DNA-binding transcription factor activity"/>
    <property type="evidence" value="ECO:0007669"/>
    <property type="project" value="InterPro"/>
</dbReference>
<dbReference type="InterPro" id="IPR000847">
    <property type="entry name" value="LysR_HTH_N"/>
</dbReference>
<feature type="compositionally biased region" description="Polar residues" evidence="5">
    <location>
        <begin position="182"/>
        <end position="192"/>
    </location>
</feature>
<dbReference type="GO" id="GO:0000976">
    <property type="term" value="F:transcription cis-regulatory region binding"/>
    <property type="evidence" value="ECO:0007669"/>
    <property type="project" value="TreeGrafter"/>
</dbReference>